<reference evidence="3 4" key="1">
    <citation type="submission" date="2020-06" db="EMBL/GenBank/DDBJ databases">
        <title>Schlegella sp. ID0723 isolated from air conditioner.</title>
        <authorList>
            <person name="Kim D.Y."/>
            <person name="Kim D.-U."/>
        </authorList>
    </citation>
    <scope>NUCLEOTIDE SEQUENCE [LARGE SCALE GENOMIC DNA]</scope>
    <source>
        <strain evidence="3 4">ID0723</strain>
    </source>
</reference>
<dbReference type="GO" id="GO:0016853">
    <property type="term" value="F:isomerase activity"/>
    <property type="evidence" value="ECO:0007669"/>
    <property type="project" value="UniProtKB-KW"/>
</dbReference>
<dbReference type="InterPro" id="IPR018376">
    <property type="entry name" value="Enoyl-CoA_hyd/isom_CS"/>
</dbReference>
<comment type="caution">
    <text evidence="3">The sequence shown here is derived from an EMBL/GenBank/DDBJ whole genome shotgun (WGS) entry which is preliminary data.</text>
</comment>
<dbReference type="PANTHER" id="PTHR43459:SF1">
    <property type="entry name" value="EG:BACN32G11.4 PROTEIN"/>
    <property type="match status" value="1"/>
</dbReference>
<dbReference type="SUPFAM" id="SSF52096">
    <property type="entry name" value="ClpP/crotonase"/>
    <property type="match status" value="1"/>
</dbReference>
<organism evidence="3 4">
    <name type="scientific">Piscinibacter koreensis</name>
    <dbReference type="NCBI Taxonomy" id="2742824"/>
    <lineage>
        <taxon>Bacteria</taxon>
        <taxon>Pseudomonadati</taxon>
        <taxon>Pseudomonadota</taxon>
        <taxon>Betaproteobacteria</taxon>
        <taxon>Burkholderiales</taxon>
        <taxon>Sphaerotilaceae</taxon>
        <taxon>Piscinibacter</taxon>
    </lineage>
</organism>
<proteinExistence type="inferred from homology"/>
<sequence length="265" mass="27941">MSTATLQVERDGGVARVTLNRPEVKNALSPAMADELAATFRALAKDEAVRVVLLAGAGGNFCSGGDVKGMQQGGARSPEQRRAGMQRYRELATALLAIDKPVIAALDGVAYGAGFSIALAADLVLVSDRVRLAMVFHRIGLVPDVGAWYLLPRVVGLQRAKELIFSAREIGAAEALQFGVALEVHAPDALLTRANAIAASFCGAPPTAMSLSKRALQVSLQSELEAMLDLEAAGQAIAATSDYTAEALRRFAAKEAPQFRWPAKD</sequence>
<dbReference type="InterPro" id="IPR014748">
    <property type="entry name" value="Enoyl-CoA_hydra_C"/>
</dbReference>
<dbReference type="CDD" id="cd06558">
    <property type="entry name" value="crotonase-like"/>
    <property type="match status" value="1"/>
</dbReference>
<dbReference type="AlphaFoldDB" id="A0A7Y6NMY0"/>
<accession>A0A7Y6NMY0</accession>
<name>A0A7Y6NMY0_9BURK</name>
<dbReference type="EMBL" id="JABWMJ010000004">
    <property type="protein sequence ID" value="NUZ06130.1"/>
    <property type="molecule type" value="Genomic_DNA"/>
</dbReference>
<evidence type="ECO:0000313" key="3">
    <source>
        <dbReference type="EMBL" id="NUZ06130.1"/>
    </source>
</evidence>
<evidence type="ECO:0000256" key="2">
    <source>
        <dbReference type="RuleBase" id="RU003707"/>
    </source>
</evidence>
<dbReference type="Gene3D" id="1.10.12.10">
    <property type="entry name" value="Lyase 2-enoyl-coa Hydratase, Chain A, domain 2"/>
    <property type="match status" value="1"/>
</dbReference>
<keyword evidence="4" id="KW-1185">Reference proteome</keyword>
<evidence type="ECO:0000313" key="4">
    <source>
        <dbReference type="Proteomes" id="UP000529637"/>
    </source>
</evidence>
<dbReference type="Pfam" id="PF00378">
    <property type="entry name" value="ECH_1"/>
    <property type="match status" value="1"/>
</dbReference>
<dbReference type="Gene3D" id="3.90.226.10">
    <property type="entry name" value="2-enoyl-CoA Hydratase, Chain A, domain 1"/>
    <property type="match status" value="1"/>
</dbReference>
<protein>
    <submittedName>
        <fullName evidence="3">Enoyl-CoA hydratase/isomerase family protein</fullName>
    </submittedName>
</protein>
<evidence type="ECO:0000256" key="1">
    <source>
        <dbReference type="ARBA" id="ARBA00005254"/>
    </source>
</evidence>
<dbReference type="PROSITE" id="PS00166">
    <property type="entry name" value="ENOYL_COA_HYDRATASE"/>
    <property type="match status" value="1"/>
</dbReference>
<dbReference type="InterPro" id="IPR001753">
    <property type="entry name" value="Enoyl-CoA_hydra/iso"/>
</dbReference>
<dbReference type="RefSeq" id="WP_176068815.1">
    <property type="nucleotide sequence ID" value="NZ_JABWMJ010000004.1"/>
</dbReference>
<gene>
    <name evidence="3" type="ORF">HQN59_10180</name>
</gene>
<comment type="similarity">
    <text evidence="1 2">Belongs to the enoyl-CoA hydratase/isomerase family.</text>
</comment>
<keyword evidence="3" id="KW-0413">Isomerase</keyword>
<dbReference type="PANTHER" id="PTHR43459">
    <property type="entry name" value="ENOYL-COA HYDRATASE"/>
    <property type="match status" value="1"/>
</dbReference>
<dbReference type="InterPro" id="IPR029045">
    <property type="entry name" value="ClpP/crotonase-like_dom_sf"/>
</dbReference>
<dbReference type="Proteomes" id="UP000529637">
    <property type="component" value="Unassembled WGS sequence"/>
</dbReference>